<gene>
    <name evidence="2" type="ORF">B0T24DRAFT_305424</name>
</gene>
<comment type="caution">
    <text evidence="2">The sequence shown here is derived from an EMBL/GenBank/DDBJ whole genome shotgun (WGS) entry which is preliminary data.</text>
</comment>
<sequence>MCRICRRIGNVSPRLTEEESARAELVYAVQEEQEEAVWEAYHQFAPPRTSRVQLATRVPPTKLVVEPAPSHDGAPTFAAWMAPLDKLEPDTNSPDGYSDSPPLTRAESCRPVFGIRIYDTTPDATGKRAALLVRRISELTRDRIDKQDSDEDRIEVVALPLPASWTTEQRGAKCSEHNAAERKCRNALGNGAFAASWYIPEDDICDCMRIWVIDRLDNSWEQALRFPVPASDERRKHYRTKQDVKSVHGSFFEFIYDKSPHPVYEDDEEEEEEDTVAGHYDLESLEKGLKEFRGFRGNIYWFFEAHFITEGVLEKELAHARGERTELETEAPIESIEDSAWNGSQWSESD</sequence>
<keyword evidence="3" id="KW-1185">Reference proteome</keyword>
<feature type="region of interest" description="Disordered" evidence="1">
    <location>
        <begin position="86"/>
        <end position="105"/>
    </location>
</feature>
<accession>A0AAE0N5P6</accession>
<feature type="region of interest" description="Disordered" evidence="1">
    <location>
        <begin position="323"/>
        <end position="350"/>
    </location>
</feature>
<feature type="compositionally biased region" description="Acidic residues" evidence="1">
    <location>
        <begin position="328"/>
        <end position="337"/>
    </location>
</feature>
<feature type="compositionally biased region" description="Polar residues" evidence="1">
    <location>
        <begin position="341"/>
        <end position="350"/>
    </location>
</feature>
<dbReference type="AlphaFoldDB" id="A0AAE0N5P6"/>
<dbReference type="EMBL" id="JAULSN010000005">
    <property type="protein sequence ID" value="KAK3371128.1"/>
    <property type="molecule type" value="Genomic_DNA"/>
</dbReference>
<reference evidence="2" key="1">
    <citation type="journal article" date="2023" name="Mol. Phylogenet. Evol.">
        <title>Genome-scale phylogeny and comparative genomics of the fungal order Sordariales.</title>
        <authorList>
            <person name="Hensen N."/>
            <person name="Bonometti L."/>
            <person name="Westerberg I."/>
            <person name="Brannstrom I.O."/>
            <person name="Guillou S."/>
            <person name="Cros-Aarteil S."/>
            <person name="Calhoun S."/>
            <person name="Haridas S."/>
            <person name="Kuo A."/>
            <person name="Mondo S."/>
            <person name="Pangilinan J."/>
            <person name="Riley R."/>
            <person name="LaButti K."/>
            <person name="Andreopoulos B."/>
            <person name="Lipzen A."/>
            <person name="Chen C."/>
            <person name="Yan M."/>
            <person name="Daum C."/>
            <person name="Ng V."/>
            <person name="Clum A."/>
            <person name="Steindorff A."/>
            <person name="Ohm R.A."/>
            <person name="Martin F."/>
            <person name="Silar P."/>
            <person name="Natvig D.O."/>
            <person name="Lalanne C."/>
            <person name="Gautier V."/>
            <person name="Ament-Velasquez S.L."/>
            <person name="Kruys A."/>
            <person name="Hutchinson M.I."/>
            <person name="Powell A.J."/>
            <person name="Barry K."/>
            <person name="Miller A.N."/>
            <person name="Grigoriev I.V."/>
            <person name="Debuchy R."/>
            <person name="Gladieux P."/>
            <person name="Hiltunen Thoren M."/>
            <person name="Johannesson H."/>
        </authorList>
    </citation>
    <scope>NUCLEOTIDE SEQUENCE</scope>
    <source>
        <strain evidence="2">CBS 958.72</strain>
    </source>
</reference>
<organism evidence="2 3">
    <name type="scientific">Lasiosphaeria ovina</name>
    <dbReference type="NCBI Taxonomy" id="92902"/>
    <lineage>
        <taxon>Eukaryota</taxon>
        <taxon>Fungi</taxon>
        <taxon>Dikarya</taxon>
        <taxon>Ascomycota</taxon>
        <taxon>Pezizomycotina</taxon>
        <taxon>Sordariomycetes</taxon>
        <taxon>Sordariomycetidae</taxon>
        <taxon>Sordariales</taxon>
        <taxon>Lasiosphaeriaceae</taxon>
        <taxon>Lasiosphaeria</taxon>
    </lineage>
</organism>
<proteinExistence type="predicted"/>
<evidence type="ECO:0000313" key="3">
    <source>
        <dbReference type="Proteomes" id="UP001287356"/>
    </source>
</evidence>
<name>A0AAE0N5P6_9PEZI</name>
<evidence type="ECO:0000313" key="2">
    <source>
        <dbReference type="EMBL" id="KAK3371128.1"/>
    </source>
</evidence>
<dbReference type="Proteomes" id="UP001287356">
    <property type="component" value="Unassembled WGS sequence"/>
</dbReference>
<evidence type="ECO:0000256" key="1">
    <source>
        <dbReference type="SAM" id="MobiDB-lite"/>
    </source>
</evidence>
<reference evidence="2" key="2">
    <citation type="submission" date="2023-06" db="EMBL/GenBank/DDBJ databases">
        <authorList>
            <consortium name="Lawrence Berkeley National Laboratory"/>
            <person name="Haridas S."/>
            <person name="Hensen N."/>
            <person name="Bonometti L."/>
            <person name="Westerberg I."/>
            <person name="Brannstrom I.O."/>
            <person name="Guillou S."/>
            <person name="Cros-Aarteil S."/>
            <person name="Calhoun S."/>
            <person name="Kuo A."/>
            <person name="Mondo S."/>
            <person name="Pangilinan J."/>
            <person name="Riley R."/>
            <person name="Labutti K."/>
            <person name="Andreopoulos B."/>
            <person name="Lipzen A."/>
            <person name="Chen C."/>
            <person name="Yanf M."/>
            <person name="Daum C."/>
            <person name="Ng V."/>
            <person name="Clum A."/>
            <person name="Steindorff A."/>
            <person name="Ohm R."/>
            <person name="Martin F."/>
            <person name="Silar P."/>
            <person name="Natvig D."/>
            <person name="Lalanne C."/>
            <person name="Gautier V."/>
            <person name="Ament-Velasquez S.L."/>
            <person name="Kruys A."/>
            <person name="Hutchinson M.I."/>
            <person name="Powell A.J."/>
            <person name="Barry K."/>
            <person name="Miller A.N."/>
            <person name="Grigoriev I.V."/>
            <person name="Debuchy R."/>
            <person name="Gladieux P."/>
            <person name="Thoren M.H."/>
            <person name="Johannesson H."/>
        </authorList>
    </citation>
    <scope>NUCLEOTIDE SEQUENCE</scope>
    <source>
        <strain evidence="2">CBS 958.72</strain>
    </source>
</reference>
<protein>
    <submittedName>
        <fullName evidence="2">Uncharacterized protein</fullName>
    </submittedName>
</protein>